<proteinExistence type="predicted"/>
<comment type="caution">
    <text evidence="1">The sequence shown here is derived from an EMBL/GenBank/DDBJ whole genome shotgun (WGS) entry which is preliminary data.</text>
</comment>
<organism evidence="1 2">
    <name type="scientific">Brucella intermedia GD04153</name>
    <dbReference type="NCBI Taxonomy" id="2975438"/>
    <lineage>
        <taxon>Bacteria</taxon>
        <taxon>Pseudomonadati</taxon>
        <taxon>Pseudomonadota</taxon>
        <taxon>Alphaproteobacteria</taxon>
        <taxon>Hyphomicrobiales</taxon>
        <taxon>Brucellaceae</taxon>
        <taxon>Brucella/Ochrobactrum group</taxon>
        <taxon>Brucella</taxon>
    </lineage>
</organism>
<evidence type="ECO:0000313" key="2">
    <source>
        <dbReference type="Proteomes" id="UP001158087"/>
    </source>
</evidence>
<accession>A0AA42H4K9</accession>
<protein>
    <submittedName>
        <fullName evidence="1">Uncharacterized protein</fullName>
    </submittedName>
</protein>
<evidence type="ECO:0000313" key="1">
    <source>
        <dbReference type="EMBL" id="MDH0125473.1"/>
    </source>
</evidence>
<dbReference type="EMBL" id="JAODYY010000007">
    <property type="protein sequence ID" value="MDH0125473.1"/>
    <property type="molecule type" value="Genomic_DNA"/>
</dbReference>
<reference evidence="1" key="1">
    <citation type="submission" date="2022-09" db="EMBL/GenBank/DDBJ databases">
        <title>Intensive care unit water sources are persistently colonized with multi-drug resistant bacteria and are the site of extensive horizontal gene transfer of antibiotic resistance genes.</title>
        <authorList>
            <person name="Diorio-Toth L."/>
        </authorList>
    </citation>
    <scope>NUCLEOTIDE SEQUENCE</scope>
    <source>
        <strain evidence="1">GD04153</strain>
    </source>
</reference>
<gene>
    <name evidence="1" type="ORF">N7376_15805</name>
</gene>
<sequence length="65" mass="7154">MADLVLRPSNDPAKPFSLQLRKHDSLGETGYFTLCRVTREIADEIISAGGAFWLFGEPKEGSNAE</sequence>
<dbReference type="Proteomes" id="UP001158087">
    <property type="component" value="Unassembled WGS sequence"/>
</dbReference>
<name>A0AA42H4K9_9HYPH</name>
<dbReference type="AlphaFoldDB" id="A0AA42H4K9"/>